<dbReference type="EMBL" id="QGKV02000649">
    <property type="protein sequence ID" value="KAF3577439.1"/>
    <property type="molecule type" value="Genomic_DNA"/>
</dbReference>
<evidence type="ECO:0000313" key="4">
    <source>
        <dbReference type="Proteomes" id="UP000266723"/>
    </source>
</evidence>
<evidence type="ECO:0000313" key="3">
    <source>
        <dbReference type="EMBL" id="KAF3577439.1"/>
    </source>
</evidence>
<proteinExistence type="predicted"/>
<feature type="compositionally biased region" description="Polar residues" evidence="1">
    <location>
        <begin position="125"/>
        <end position="145"/>
    </location>
</feature>
<dbReference type="PANTHER" id="PTHR44137:SF57">
    <property type="entry name" value="CHAPERONE DNAJ-DOMAIN PROTEIN"/>
    <property type="match status" value="1"/>
</dbReference>
<dbReference type="Proteomes" id="UP000266723">
    <property type="component" value="Unassembled WGS sequence"/>
</dbReference>
<reference evidence="3 4" key="1">
    <citation type="journal article" date="2020" name="BMC Genomics">
        <title>Intraspecific diversification of the crop wild relative Brassica cretica Lam. using demographic model selection.</title>
        <authorList>
            <person name="Kioukis A."/>
            <person name="Michalopoulou V.A."/>
            <person name="Briers L."/>
            <person name="Pirintsos S."/>
            <person name="Studholme D.J."/>
            <person name="Pavlidis P."/>
            <person name="Sarris P.F."/>
        </authorList>
    </citation>
    <scope>NUCLEOTIDE SEQUENCE [LARGE SCALE GENOMIC DNA]</scope>
    <source>
        <strain evidence="4">cv. PFS-1207/04</strain>
    </source>
</reference>
<dbReference type="PRINTS" id="PR00625">
    <property type="entry name" value="JDOMAIN"/>
</dbReference>
<dbReference type="PROSITE" id="PS50076">
    <property type="entry name" value="DNAJ_2"/>
    <property type="match status" value="1"/>
</dbReference>
<evidence type="ECO:0000259" key="2">
    <source>
        <dbReference type="PROSITE" id="PS50076"/>
    </source>
</evidence>
<protein>
    <recommendedName>
        <fullName evidence="2">J domain-containing protein</fullName>
    </recommendedName>
</protein>
<evidence type="ECO:0000256" key="1">
    <source>
        <dbReference type="SAM" id="MobiDB-lite"/>
    </source>
</evidence>
<gene>
    <name evidence="3" type="ORF">DY000_02028925</name>
</gene>
<name>A0ABQ7DK70_BRACR</name>
<dbReference type="SMART" id="SM00271">
    <property type="entry name" value="DnaJ"/>
    <property type="match status" value="1"/>
</dbReference>
<dbReference type="PANTHER" id="PTHR44137">
    <property type="entry name" value="BNAC03G44070D PROTEIN"/>
    <property type="match status" value="1"/>
</dbReference>
<organism evidence="3 4">
    <name type="scientific">Brassica cretica</name>
    <name type="common">Mustard</name>
    <dbReference type="NCBI Taxonomy" id="69181"/>
    <lineage>
        <taxon>Eukaryota</taxon>
        <taxon>Viridiplantae</taxon>
        <taxon>Streptophyta</taxon>
        <taxon>Embryophyta</taxon>
        <taxon>Tracheophyta</taxon>
        <taxon>Spermatophyta</taxon>
        <taxon>Magnoliopsida</taxon>
        <taxon>eudicotyledons</taxon>
        <taxon>Gunneridae</taxon>
        <taxon>Pentapetalae</taxon>
        <taxon>rosids</taxon>
        <taxon>malvids</taxon>
        <taxon>Brassicales</taxon>
        <taxon>Brassicaceae</taxon>
        <taxon>Brassiceae</taxon>
        <taxon>Brassica</taxon>
    </lineage>
</organism>
<dbReference type="InterPro" id="IPR001623">
    <property type="entry name" value="DnaJ_domain"/>
</dbReference>
<dbReference type="InterPro" id="IPR036869">
    <property type="entry name" value="J_dom_sf"/>
</dbReference>
<accession>A0ABQ7DK70</accession>
<feature type="domain" description="J" evidence="2">
    <location>
        <begin position="46"/>
        <end position="111"/>
    </location>
</feature>
<dbReference type="SUPFAM" id="SSF46565">
    <property type="entry name" value="Chaperone J-domain"/>
    <property type="match status" value="1"/>
</dbReference>
<sequence>MKKSDFTAARQLAMKANKIDPTMENMTMVCDVHCAATEKLFGKELDWYGILQVDDMNADDIVIKKQYRRLALLLHPDKNKLPGAESAFKLIGEAQMILLDKAKRDFYDIKRKAWRKPPAPIPVYKTQQGPRNRAQRASPTNTGGSKTLAALNLSLQVKRSDVNSSKKLAKLLTSDLVRQSMADSLVLAWLSLQLPERHKRY</sequence>
<keyword evidence="4" id="KW-1185">Reference proteome</keyword>
<dbReference type="CDD" id="cd06257">
    <property type="entry name" value="DnaJ"/>
    <property type="match status" value="1"/>
</dbReference>
<feature type="region of interest" description="Disordered" evidence="1">
    <location>
        <begin position="119"/>
        <end position="146"/>
    </location>
</feature>
<comment type="caution">
    <text evidence="3">The sequence shown here is derived from an EMBL/GenBank/DDBJ whole genome shotgun (WGS) entry which is preliminary data.</text>
</comment>
<dbReference type="Pfam" id="PF00226">
    <property type="entry name" value="DnaJ"/>
    <property type="match status" value="1"/>
</dbReference>
<dbReference type="Gene3D" id="1.10.287.110">
    <property type="entry name" value="DnaJ domain"/>
    <property type="match status" value="1"/>
</dbReference>